<proteinExistence type="predicted"/>
<organism evidence="1">
    <name type="scientific">Streptomyces globisporus</name>
    <dbReference type="NCBI Taxonomy" id="1908"/>
    <lineage>
        <taxon>Bacteria</taxon>
        <taxon>Bacillati</taxon>
        <taxon>Actinomycetota</taxon>
        <taxon>Actinomycetes</taxon>
        <taxon>Kitasatosporales</taxon>
        <taxon>Streptomycetaceae</taxon>
        <taxon>Streptomyces</taxon>
    </lineage>
</organism>
<dbReference type="AlphaFoldDB" id="A0A927BL58"/>
<name>A0A927BL58_STRGL</name>
<reference evidence="1" key="1">
    <citation type="journal article" date="2020" name="PLoS ONE">
        <title>Isolation and characterization of Streptomyces bacteriophages and Streptomyces strains encoding biosynthetic arsenals: Streptomyces strains and phages for antibiotic discovery.</title>
        <authorList>
            <person name="Montano E.T."/>
            <person name="Nideffer J.F."/>
            <person name="Brumage L."/>
            <person name="Erb M."/>
            <person name="Derman A.I."/>
            <person name="Davis J.P."/>
            <person name="Estrada E."/>
            <person name="Fu S."/>
            <person name="Le D."/>
            <person name="Vuppala A."/>
            <person name="Tran C."/>
            <person name="Luterstein E."/>
            <person name="Lakkaraju S."/>
            <person name="Panchagnula S."/>
            <person name="Ren C."/>
            <person name="Doan J."/>
            <person name="Tran S."/>
            <person name="Soriano J."/>
            <person name="Fujita Y."/>
            <person name="Gutala P."/>
            <person name="Fujii Q."/>
            <person name="Lee M."/>
            <person name="Bui A."/>
            <person name="Villarreal C."/>
            <person name="Shing S.R."/>
            <person name="Kim S."/>
            <person name="Freeman D."/>
            <person name="Racha V."/>
            <person name="Ho A."/>
            <person name="Kumar P."/>
            <person name="Falah K."/>
            <person name="Dawson T."/>
            <person name="Enustun E."/>
            <person name="Prichard A."/>
            <person name="Gomez A."/>
            <person name="Khanna K."/>
            <person name="Trigg S."/>
            <person name="Fernandez L."/>
            <person name="Pogliano K."/>
            <person name="Pogliano J."/>
        </authorList>
    </citation>
    <scope>NUCLEOTIDE SEQUENCE</scope>
    <source>
        <strain evidence="1">QF2</strain>
    </source>
</reference>
<protein>
    <submittedName>
        <fullName evidence="1">Uncharacterized protein</fullName>
    </submittedName>
</protein>
<accession>A0A927BL58</accession>
<evidence type="ECO:0000313" key="1">
    <source>
        <dbReference type="EMBL" id="MBD2828655.1"/>
    </source>
</evidence>
<sequence>MAEALDRIGIDRPPGFTHEVVFRRCRSCRKLDMVREEHLVCVFCGEDLPKAWNIREPG</sequence>
<dbReference type="EMBL" id="JACWUS010000001">
    <property type="protein sequence ID" value="MBD2828655.1"/>
    <property type="molecule type" value="Genomic_DNA"/>
</dbReference>
<gene>
    <name evidence="1" type="ORF">ID875_10450</name>
</gene>
<comment type="caution">
    <text evidence="1">The sequence shown here is derived from an EMBL/GenBank/DDBJ whole genome shotgun (WGS) entry which is preliminary data.</text>
</comment>